<name>A0ABR9UQL8_9CHRO</name>
<dbReference type="Proteomes" id="UP000651156">
    <property type="component" value="Unassembled WGS sequence"/>
</dbReference>
<evidence type="ECO:0000313" key="2">
    <source>
        <dbReference type="Proteomes" id="UP000651156"/>
    </source>
</evidence>
<proteinExistence type="predicted"/>
<organism evidence="1 2">
    <name type="scientific">Gloeocapsopsis crepidinum LEGE 06123</name>
    <dbReference type="NCBI Taxonomy" id="588587"/>
    <lineage>
        <taxon>Bacteria</taxon>
        <taxon>Bacillati</taxon>
        <taxon>Cyanobacteriota</taxon>
        <taxon>Cyanophyceae</taxon>
        <taxon>Oscillatoriophycideae</taxon>
        <taxon>Chroococcales</taxon>
        <taxon>Chroococcaceae</taxon>
        <taxon>Gloeocapsopsis</taxon>
    </lineage>
</organism>
<evidence type="ECO:0000313" key="1">
    <source>
        <dbReference type="EMBL" id="MBE9190572.1"/>
    </source>
</evidence>
<comment type="caution">
    <text evidence="1">The sequence shown here is derived from an EMBL/GenBank/DDBJ whole genome shotgun (WGS) entry which is preliminary data.</text>
</comment>
<dbReference type="RefSeq" id="WP_193931751.1">
    <property type="nucleotide sequence ID" value="NZ_CAWPMZ010000037.1"/>
</dbReference>
<dbReference type="EMBL" id="JADEWN010000018">
    <property type="protein sequence ID" value="MBE9190572.1"/>
    <property type="molecule type" value="Genomic_DNA"/>
</dbReference>
<keyword evidence="2" id="KW-1185">Reference proteome</keyword>
<gene>
    <name evidence="1" type="ORF">IQ230_09410</name>
</gene>
<reference evidence="1 2" key="1">
    <citation type="submission" date="2020-10" db="EMBL/GenBank/DDBJ databases">
        <authorList>
            <person name="Castelo-Branco R."/>
            <person name="Eusebio N."/>
            <person name="Adriana R."/>
            <person name="Vieira A."/>
            <person name="Brugerolle De Fraissinette N."/>
            <person name="Rezende De Castro R."/>
            <person name="Schneider M.P."/>
            <person name="Vasconcelos V."/>
            <person name="Leao P.N."/>
        </authorList>
    </citation>
    <scope>NUCLEOTIDE SEQUENCE [LARGE SCALE GENOMIC DNA]</scope>
    <source>
        <strain evidence="1 2">LEGE 06123</strain>
    </source>
</reference>
<accession>A0ABR9UQL8</accession>
<protein>
    <submittedName>
        <fullName evidence="1">Uncharacterized protein</fullName>
    </submittedName>
</protein>
<sequence>MTSEPNNPDTSVEVQIIPQSTNEISPQTNELVETEMAGESDDLKHETKALIDALKKRAQVEAQSAGTLTREAYLNAVRRARETIEGNQLIERDRIEYSFSLIQKEAEKNWQSVVKEVADLGDRLADAAKAAWDILTTPRSH</sequence>